<evidence type="ECO:0000256" key="10">
    <source>
        <dbReference type="ARBA" id="ARBA00023288"/>
    </source>
</evidence>
<dbReference type="OrthoDB" id="9789463at2"/>
<comment type="subunit">
    <text evidence="4 11">The basal body constitutes a major portion of the flagellar organelle and consists of four rings (L,P,S, and M) mounted on a central rod.</text>
</comment>
<dbReference type="GO" id="GO:0009279">
    <property type="term" value="C:cell outer membrane"/>
    <property type="evidence" value="ECO:0007669"/>
    <property type="project" value="UniProtKB-SubCell"/>
</dbReference>
<evidence type="ECO:0000256" key="6">
    <source>
        <dbReference type="ARBA" id="ARBA00023136"/>
    </source>
</evidence>
<comment type="similarity">
    <text evidence="3 11">Belongs to the FlgH family.</text>
</comment>
<evidence type="ECO:0000256" key="7">
    <source>
        <dbReference type="ARBA" id="ARBA00023139"/>
    </source>
</evidence>
<dbReference type="PROSITE" id="PS51257">
    <property type="entry name" value="PROKAR_LIPOPROTEIN"/>
    <property type="match status" value="1"/>
</dbReference>
<dbReference type="HAMAP" id="MF_00415">
    <property type="entry name" value="FlgH"/>
    <property type="match status" value="1"/>
</dbReference>
<keyword evidence="7" id="KW-0564">Palmitate</keyword>
<keyword evidence="9 11" id="KW-0998">Cell outer membrane</keyword>
<evidence type="ECO:0000256" key="9">
    <source>
        <dbReference type="ARBA" id="ARBA00023237"/>
    </source>
</evidence>
<dbReference type="PANTHER" id="PTHR34933:SF1">
    <property type="entry name" value="FLAGELLAR L-RING PROTEIN"/>
    <property type="match status" value="1"/>
</dbReference>
<evidence type="ECO:0000256" key="1">
    <source>
        <dbReference type="ARBA" id="ARBA00002591"/>
    </source>
</evidence>
<sequence>MTPLRRLFGLIIVSTLSGCDQLNPPFPGTHPEYAPTYPASPDPKQIRHVNGAIYNAETALPLFETPRARHPGDLITVVLIEKTDAQKKASTFGQKNDTTTITNKTFFGRPIALGGGYSMDFDLNAQRQFFGQGQEIQNNKLFGSISLTVSKVLPNGNMVVQGEKWVKINQGDEYIRLSGIIRPQDIRPDNTISSDRIANARIAYGGVGELNNMNAQGWFSRFIWGPIFPT</sequence>
<keyword evidence="12" id="KW-0969">Cilium</keyword>
<dbReference type="InterPro" id="IPR000527">
    <property type="entry name" value="Flag_Lring"/>
</dbReference>
<dbReference type="KEGG" id="tmc:LMI_1305"/>
<dbReference type="PATRIC" id="fig|451.8.peg.1689"/>
<evidence type="ECO:0000313" key="15">
    <source>
        <dbReference type="Proteomes" id="UP000182998"/>
    </source>
</evidence>
<dbReference type="Proteomes" id="UP000032414">
    <property type="component" value="Chromosome I"/>
</dbReference>
<name>A0A098GF35_LEGMI</name>
<dbReference type="STRING" id="451.B6N58_09015"/>
<reference evidence="14" key="1">
    <citation type="submission" date="2014-09" db="EMBL/GenBank/DDBJ databases">
        <authorList>
            <person name="Gomez-Valero L."/>
        </authorList>
    </citation>
    <scope>NUCLEOTIDE SEQUENCE [LARGE SCALE GENOMIC DNA]</scope>
    <source>
        <strain evidence="14">ATCC33218</strain>
    </source>
</reference>
<dbReference type="Proteomes" id="UP000182998">
    <property type="component" value="Unassembled WGS sequence"/>
</dbReference>
<proteinExistence type="inferred from homology"/>
<evidence type="ECO:0000256" key="5">
    <source>
        <dbReference type="ARBA" id="ARBA00022729"/>
    </source>
</evidence>
<comment type="function">
    <text evidence="1 11">Assembles around the rod to form the L-ring and probably protects the motor/basal body from shearing forces during rotation.</text>
</comment>
<evidence type="ECO:0000256" key="2">
    <source>
        <dbReference type="ARBA" id="ARBA00004635"/>
    </source>
</evidence>
<accession>A0A098GF35</accession>
<organism evidence="12 14">
    <name type="scientific">Legionella micdadei</name>
    <name type="common">Tatlockia micdadei</name>
    <dbReference type="NCBI Taxonomy" id="451"/>
    <lineage>
        <taxon>Bacteria</taxon>
        <taxon>Pseudomonadati</taxon>
        <taxon>Pseudomonadota</taxon>
        <taxon>Gammaproteobacteria</taxon>
        <taxon>Legionellales</taxon>
        <taxon>Legionellaceae</taxon>
        <taxon>Legionella</taxon>
    </lineage>
</organism>
<dbReference type="GO" id="GO:0071973">
    <property type="term" value="P:bacterial-type flagellum-dependent cell motility"/>
    <property type="evidence" value="ECO:0007669"/>
    <property type="project" value="InterPro"/>
</dbReference>
<evidence type="ECO:0000313" key="12">
    <source>
        <dbReference type="EMBL" id="CEG60612.1"/>
    </source>
</evidence>
<dbReference type="AlphaFoldDB" id="A0A098GF35"/>
<evidence type="ECO:0000256" key="4">
    <source>
        <dbReference type="ARBA" id="ARBA00011439"/>
    </source>
</evidence>
<gene>
    <name evidence="11 12" type="primary">flgH</name>
    <name evidence="12" type="ORF">LMI_1305</name>
    <name evidence="13" type="ORF">SAMN02982997_00193</name>
</gene>
<comment type="subcellular location">
    <subcellularLocation>
        <location evidence="11">Cell outer membrane</location>
        <topology evidence="11">Lipid-anchor</topology>
    </subcellularLocation>
    <subcellularLocation>
        <location evidence="11">Bacterial flagellum basal body</location>
    </subcellularLocation>
    <subcellularLocation>
        <location evidence="2">Membrane</location>
        <topology evidence="2">Lipid-anchor</topology>
    </subcellularLocation>
</comment>
<evidence type="ECO:0000256" key="3">
    <source>
        <dbReference type="ARBA" id="ARBA00006929"/>
    </source>
</evidence>
<keyword evidence="15" id="KW-1185">Reference proteome</keyword>
<keyword evidence="12" id="KW-0282">Flagellum</keyword>
<dbReference type="EMBL" id="LN614830">
    <property type="protein sequence ID" value="CEG60612.1"/>
    <property type="molecule type" value="Genomic_DNA"/>
</dbReference>
<keyword evidence="6 11" id="KW-0472">Membrane</keyword>
<dbReference type="PRINTS" id="PR01008">
    <property type="entry name" value="FLGLRINGFLGH"/>
</dbReference>
<evidence type="ECO:0000256" key="8">
    <source>
        <dbReference type="ARBA" id="ARBA00023143"/>
    </source>
</evidence>
<dbReference type="GO" id="GO:0009427">
    <property type="term" value="C:bacterial-type flagellum basal body, distal rod, L ring"/>
    <property type="evidence" value="ECO:0007669"/>
    <property type="project" value="InterPro"/>
</dbReference>
<reference evidence="12" key="2">
    <citation type="submission" date="2014-09" db="EMBL/GenBank/DDBJ databases">
        <authorList>
            <person name="GOMEZ-VALERO Laura"/>
        </authorList>
    </citation>
    <scope>NUCLEOTIDE SEQUENCE</scope>
    <source>
        <strain evidence="12">ATCC33218</strain>
    </source>
</reference>
<evidence type="ECO:0000313" key="13">
    <source>
        <dbReference type="EMBL" id="SCX83315.1"/>
    </source>
</evidence>
<dbReference type="RefSeq" id="WP_045099001.1">
    <property type="nucleotide sequence ID" value="NZ_CP020614.1"/>
</dbReference>
<evidence type="ECO:0000256" key="11">
    <source>
        <dbReference type="HAMAP-Rule" id="MF_00415"/>
    </source>
</evidence>
<keyword evidence="10 11" id="KW-0449">Lipoprotein</keyword>
<dbReference type="EMBL" id="FMVN01000001">
    <property type="protein sequence ID" value="SCX83315.1"/>
    <property type="molecule type" value="Genomic_DNA"/>
</dbReference>
<dbReference type="HOGENOM" id="CLU_069313_0_2_6"/>
<dbReference type="Pfam" id="PF02107">
    <property type="entry name" value="FlgH"/>
    <property type="match status" value="1"/>
</dbReference>
<dbReference type="PANTHER" id="PTHR34933">
    <property type="entry name" value="FLAGELLAR L-RING PROTEIN"/>
    <property type="match status" value="1"/>
</dbReference>
<keyword evidence="8 11" id="KW-0975">Bacterial flagellum</keyword>
<keyword evidence="5 11" id="KW-0732">Signal</keyword>
<protein>
    <recommendedName>
        <fullName evidence="11">Flagellar L-ring protein</fullName>
    </recommendedName>
    <alternativeName>
        <fullName evidence="11">Basal body L-ring protein</fullName>
    </alternativeName>
</protein>
<keyword evidence="12" id="KW-0966">Cell projection</keyword>
<dbReference type="GO" id="GO:0003774">
    <property type="term" value="F:cytoskeletal motor activity"/>
    <property type="evidence" value="ECO:0007669"/>
    <property type="project" value="InterPro"/>
</dbReference>
<evidence type="ECO:0000313" key="14">
    <source>
        <dbReference type="Proteomes" id="UP000032414"/>
    </source>
</evidence>
<reference evidence="13 15" key="3">
    <citation type="submission" date="2016-10" db="EMBL/GenBank/DDBJ databases">
        <authorList>
            <person name="Varghese N."/>
            <person name="Submissions S."/>
        </authorList>
    </citation>
    <scope>NUCLEOTIDE SEQUENCE [LARGE SCALE GENOMIC DNA]</scope>
    <source>
        <strain evidence="13 15">ATCC 33218</strain>
    </source>
</reference>